<proteinExistence type="predicted"/>
<keyword evidence="1" id="KW-0175">Coiled coil</keyword>
<evidence type="ECO:0000313" key="4">
    <source>
        <dbReference type="Proteomes" id="UP000054485"/>
    </source>
</evidence>
<dbReference type="PANTHER" id="PTHR31058:SF2">
    <property type="entry name" value="ZINC FINGER C4H2 DOMAIN-CONTAINING PROTEIN"/>
    <property type="match status" value="1"/>
</dbReference>
<dbReference type="HOGENOM" id="CLU_051881_0_0_1"/>
<sequence>MYQQFSAGSSNDYGQMIMSAAAAGPSTVAPHATTTAPQPQPVTPKPQPLVATGNWTTELVQLAKTAELKKHSLTLQLHTANIVAAHNTLEQKDKTIQDIKEQKNRLDSERARLLNALAEINADRDKVDLLEASITRECADLRQQIQTLQEGEYAVAKGDVDRLRAELGQPPLPPLQTKLDEKTSLYLRDRRVNGEKRSVGDGQVEQQASGTKRPRGRPKGSKNRGGKAGGNAANGSASASGSAVAGGTV</sequence>
<dbReference type="GO" id="GO:0005634">
    <property type="term" value="C:nucleus"/>
    <property type="evidence" value="ECO:0007669"/>
    <property type="project" value="TreeGrafter"/>
</dbReference>
<evidence type="ECO:0000256" key="2">
    <source>
        <dbReference type="SAM" id="MobiDB-lite"/>
    </source>
</evidence>
<accession>A0A0D0B1Q3</accession>
<feature type="region of interest" description="Disordered" evidence="2">
    <location>
        <begin position="166"/>
        <end position="249"/>
    </location>
</feature>
<dbReference type="PANTHER" id="PTHR31058">
    <property type="entry name" value="ZINC FINGER C4H2 DOMAIN-CONTAINING PROTEIN"/>
    <property type="match status" value="1"/>
</dbReference>
<keyword evidence="4" id="KW-1185">Reference proteome</keyword>
<evidence type="ECO:0000313" key="3">
    <source>
        <dbReference type="EMBL" id="KIK37928.1"/>
    </source>
</evidence>
<dbReference type="OrthoDB" id="20865at2759"/>
<name>A0A0D0B1Q3_9AGAM</name>
<gene>
    <name evidence="3" type="ORF">CY34DRAFT_809861</name>
</gene>
<organism evidence="3 4">
    <name type="scientific">Suillus luteus UH-Slu-Lm8-n1</name>
    <dbReference type="NCBI Taxonomy" id="930992"/>
    <lineage>
        <taxon>Eukaryota</taxon>
        <taxon>Fungi</taxon>
        <taxon>Dikarya</taxon>
        <taxon>Basidiomycota</taxon>
        <taxon>Agaricomycotina</taxon>
        <taxon>Agaricomycetes</taxon>
        <taxon>Agaricomycetidae</taxon>
        <taxon>Boletales</taxon>
        <taxon>Suillineae</taxon>
        <taxon>Suillaceae</taxon>
        <taxon>Suillus</taxon>
    </lineage>
</organism>
<dbReference type="AlphaFoldDB" id="A0A0D0B1Q3"/>
<feature type="compositionally biased region" description="Basic residues" evidence="2">
    <location>
        <begin position="212"/>
        <end position="225"/>
    </location>
</feature>
<reference evidence="4" key="2">
    <citation type="submission" date="2015-01" db="EMBL/GenBank/DDBJ databases">
        <title>Evolutionary Origins and Diversification of the Mycorrhizal Mutualists.</title>
        <authorList>
            <consortium name="DOE Joint Genome Institute"/>
            <consortium name="Mycorrhizal Genomics Consortium"/>
            <person name="Kohler A."/>
            <person name="Kuo A."/>
            <person name="Nagy L.G."/>
            <person name="Floudas D."/>
            <person name="Copeland A."/>
            <person name="Barry K.W."/>
            <person name="Cichocki N."/>
            <person name="Veneault-Fourrey C."/>
            <person name="LaButti K."/>
            <person name="Lindquist E.A."/>
            <person name="Lipzen A."/>
            <person name="Lundell T."/>
            <person name="Morin E."/>
            <person name="Murat C."/>
            <person name="Riley R."/>
            <person name="Ohm R."/>
            <person name="Sun H."/>
            <person name="Tunlid A."/>
            <person name="Henrissat B."/>
            <person name="Grigoriev I.V."/>
            <person name="Hibbett D.S."/>
            <person name="Martin F."/>
        </authorList>
    </citation>
    <scope>NUCLEOTIDE SEQUENCE [LARGE SCALE GENOMIC DNA]</scope>
    <source>
        <strain evidence="4">UH-Slu-Lm8-n1</strain>
    </source>
</reference>
<dbReference type="InParanoid" id="A0A0D0B1Q3"/>
<dbReference type="EMBL" id="KN835421">
    <property type="protein sequence ID" value="KIK37928.1"/>
    <property type="molecule type" value="Genomic_DNA"/>
</dbReference>
<reference evidence="3 4" key="1">
    <citation type="submission" date="2014-04" db="EMBL/GenBank/DDBJ databases">
        <authorList>
            <consortium name="DOE Joint Genome Institute"/>
            <person name="Kuo A."/>
            <person name="Ruytinx J."/>
            <person name="Rineau F."/>
            <person name="Colpaert J."/>
            <person name="Kohler A."/>
            <person name="Nagy L.G."/>
            <person name="Floudas D."/>
            <person name="Copeland A."/>
            <person name="Barry K.W."/>
            <person name="Cichocki N."/>
            <person name="Veneault-Fourrey C."/>
            <person name="LaButti K."/>
            <person name="Lindquist E.A."/>
            <person name="Lipzen A."/>
            <person name="Lundell T."/>
            <person name="Morin E."/>
            <person name="Murat C."/>
            <person name="Sun H."/>
            <person name="Tunlid A."/>
            <person name="Henrissat B."/>
            <person name="Grigoriev I.V."/>
            <person name="Hibbett D.S."/>
            <person name="Martin F."/>
            <person name="Nordberg H.P."/>
            <person name="Cantor M.N."/>
            <person name="Hua S.X."/>
        </authorList>
    </citation>
    <scope>NUCLEOTIDE SEQUENCE [LARGE SCALE GENOMIC DNA]</scope>
    <source>
        <strain evidence="3 4">UH-Slu-Lm8-n1</strain>
    </source>
</reference>
<protein>
    <submittedName>
        <fullName evidence="3">Uncharacterized protein</fullName>
    </submittedName>
</protein>
<dbReference type="Proteomes" id="UP000054485">
    <property type="component" value="Unassembled WGS sequence"/>
</dbReference>
<evidence type="ECO:0000256" key="1">
    <source>
        <dbReference type="SAM" id="Coils"/>
    </source>
</evidence>
<feature type="coiled-coil region" evidence="1">
    <location>
        <begin position="89"/>
        <end position="123"/>
    </location>
</feature>
<feature type="compositionally biased region" description="Basic and acidic residues" evidence="2">
    <location>
        <begin position="178"/>
        <end position="199"/>
    </location>
</feature>
<feature type="compositionally biased region" description="Low complexity" evidence="2">
    <location>
        <begin position="230"/>
        <end position="249"/>
    </location>
</feature>
<dbReference type="InterPro" id="IPR018482">
    <property type="entry name" value="Znf-C4H2"/>
</dbReference>